<protein>
    <submittedName>
        <fullName evidence="2">Uncharacterized protein</fullName>
    </submittedName>
</protein>
<evidence type="ECO:0000313" key="3">
    <source>
        <dbReference type="Proteomes" id="UP001212997"/>
    </source>
</evidence>
<accession>A0AAD5UTN9</accession>
<name>A0AAD5UTN9_9APHY</name>
<gene>
    <name evidence="2" type="ORF">NLI96_g12911</name>
</gene>
<evidence type="ECO:0000256" key="1">
    <source>
        <dbReference type="SAM" id="MobiDB-lite"/>
    </source>
</evidence>
<feature type="region of interest" description="Disordered" evidence="1">
    <location>
        <begin position="114"/>
        <end position="134"/>
    </location>
</feature>
<feature type="compositionally biased region" description="Polar residues" evidence="1">
    <location>
        <begin position="1"/>
        <end position="19"/>
    </location>
</feature>
<dbReference type="Proteomes" id="UP001212997">
    <property type="component" value="Unassembled WGS sequence"/>
</dbReference>
<comment type="caution">
    <text evidence="2">The sequence shown here is derived from an EMBL/GenBank/DDBJ whole genome shotgun (WGS) entry which is preliminary data.</text>
</comment>
<feature type="compositionally biased region" description="Basic and acidic residues" evidence="1">
    <location>
        <begin position="114"/>
        <end position="130"/>
    </location>
</feature>
<dbReference type="AlphaFoldDB" id="A0AAD5UTN9"/>
<evidence type="ECO:0000313" key="2">
    <source>
        <dbReference type="EMBL" id="KAJ3473615.1"/>
    </source>
</evidence>
<feature type="region of interest" description="Disordered" evidence="1">
    <location>
        <begin position="1"/>
        <end position="39"/>
    </location>
</feature>
<reference evidence="2" key="1">
    <citation type="submission" date="2022-07" db="EMBL/GenBank/DDBJ databases">
        <title>Genome Sequence of Physisporinus lineatus.</title>
        <authorList>
            <person name="Buettner E."/>
        </authorList>
    </citation>
    <scope>NUCLEOTIDE SEQUENCE</scope>
    <source>
        <strain evidence="2">VT162</strain>
    </source>
</reference>
<feature type="compositionally biased region" description="Basic and acidic residues" evidence="1">
    <location>
        <begin position="203"/>
        <end position="224"/>
    </location>
</feature>
<sequence>MYANSASSQYRFSQQSYEPSQLDVMEAPDGPDPIAHGREPRLSGVFATKEVKRLFASGVLGTQLEDEHTRPKSEHSDLPLAEEISSEGSAEPSISYGHAQPSWEDIYARERALEDREKRRERETGIDRPRSRSPPLLSRRDLLFELESCRRQLMILREHTNDQYEMLKQRETRITYLEECLHKLLGGKDCAIGFAEASQILAEARREREKPRIKRQPDEERPSEEWPSEEWPSEEQQVPVKRVKREG</sequence>
<feature type="region of interest" description="Disordered" evidence="1">
    <location>
        <begin position="203"/>
        <end position="247"/>
    </location>
</feature>
<dbReference type="EMBL" id="JANAWD010001322">
    <property type="protein sequence ID" value="KAJ3473615.1"/>
    <property type="molecule type" value="Genomic_DNA"/>
</dbReference>
<keyword evidence="3" id="KW-1185">Reference proteome</keyword>
<feature type="region of interest" description="Disordered" evidence="1">
    <location>
        <begin position="59"/>
        <end position="97"/>
    </location>
</feature>
<organism evidence="2 3">
    <name type="scientific">Meripilus lineatus</name>
    <dbReference type="NCBI Taxonomy" id="2056292"/>
    <lineage>
        <taxon>Eukaryota</taxon>
        <taxon>Fungi</taxon>
        <taxon>Dikarya</taxon>
        <taxon>Basidiomycota</taxon>
        <taxon>Agaricomycotina</taxon>
        <taxon>Agaricomycetes</taxon>
        <taxon>Polyporales</taxon>
        <taxon>Meripilaceae</taxon>
        <taxon>Meripilus</taxon>
    </lineage>
</organism>
<proteinExistence type="predicted"/>
<feature type="compositionally biased region" description="Basic and acidic residues" evidence="1">
    <location>
        <begin position="65"/>
        <end position="77"/>
    </location>
</feature>